<dbReference type="PANTHER" id="PTHR43257:SF3">
    <property type="entry name" value="ACETOIN:2,6-DICHLOROPHENOLINDOPHENOL OXIDOREDUCTASE SUBUNIT BETA"/>
    <property type="match status" value="1"/>
</dbReference>
<protein>
    <submittedName>
        <fullName evidence="3">Pyruvate dehydrogenase E1 component beta subunit</fullName>
        <ecNumber evidence="3">1.2.4.1</ecNumber>
    </submittedName>
</protein>
<dbReference type="InterPro" id="IPR033248">
    <property type="entry name" value="Transketolase_C"/>
</dbReference>
<dbReference type="InterPro" id="IPR029061">
    <property type="entry name" value="THDP-binding"/>
</dbReference>
<evidence type="ECO:0000259" key="2">
    <source>
        <dbReference type="SMART" id="SM00861"/>
    </source>
</evidence>
<dbReference type="CDD" id="cd07036">
    <property type="entry name" value="TPP_PYR_E1-PDHc-beta_like"/>
    <property type="match status" value="1"/>
</dbReference>
<accession>A0A840C9N7</accession>
<dbReference type="SUPFAM" id="SSF52518">
    <property type="entry name" value="Thiamin diphosphate-binding fold (THDP-binding)"/>
    <property type="match status" value="1"/>
</dbReference>
<dbReference type="EC" id="1.2.4.1" evidence="3"/>
<dbReference type="EMBL" id="JACIEQ010000003">
    <property type="protein sequence ID" value="MBB4022754.1"/>
    <property type="molecule type" value="Genomic_DNA"/>
</dbReference>
<dbReference type="Gene3D" id="3.40.50.970">
    <property type="match status" value="1"/>
</dbReference>
<sequence>MSVKSIREALNEAMRDEMRRDPTVIIMGEDVAGGMGAGGEQDAWGGVMGVTKGLMPEFGRERVLDTPISESAFIGAAAGAAMTGLRPIAQLMFVDFFGVCGDQIINQLAKFRYMFGGKAKTPCVIRTLYGAGTRAASQHSQCVYPVFTHFPGLKVVIPSSAYEAKGLMTQAIRDDDPVIFFEHKAMFDETGEVPDEPYTIPFGVANLTREGKDVTVVAIGRMVGFANQAADALAKEGIECTVIDPRTTSPLDSETIIASVRKTGRLVVVDEASPRCGLASDISAIIAEDAFDALKAPIKRVTPPHSPVPFSPVLEDAYVPSVADIQESVRSVMGSGASARVLEGAD</sequence>
<dbReference type="AlphaFoldDB" id="A0A840C9N7"/>
<dbReference type="Gene3D" id="3.40.50.920">
    <property type="match status" value="1"/>
</dbReference>
<organism evidence="3 4">
    <name type="scientific">Actibacterium naphthalenivorans</name>
    <dbReference type="NCBI Taxonomy" id="1614693"/>
    <lineage>
        <taxon>Bacteria</taxon>
        <taxon>Pseudomonadati</taxon>
        <taxon>Pseudomonadota</taxon>
        <taxon>Alphaproteobacteria</taxon>
        <taxon>Rhodobacterales</taxon>
        <taxon>Roseobacteraceae</taxon>
        <taxon>Actibacterium</taxon>
    </lineage>
</organism>
<dbReference type="RefSeq" id="WP_054539899.1">
    <property type="nucleotide sequence ID" value="NZ_JACIEQ010000003.1"/>
</dbReference>
<gene>
    <name evidence="3" type="ORF">GGR17_002573</name>
</gene>
<keyword evidence="3" id="KW-0670">Pyruvate</keyword>
<evidence type="ECO:0000313" key="4">
    <source>
        <dbReference type="Proteomes" id="UP000585681"/>
    </source>
</evidence>
<dbReference type="PANTHER" id="PTHR43257">
    <property type="entry name" value="PYRUVATE DEHYDROGENASE E1 COMPONENT BETA SUBUNIT"/>
    <property type="match status" value="1"/>
</dbReference>
<dbReference type="Proteomes" id="UP000585681">
    <property type="component" value="Unassembled WGS sequence"/>
</dbReference>
<dbReference type="FunFam" id="3.40.50.920:FF:000001">
    <property type="entry name" value="Pyruvate dehydrogenase E1 beta subunit"/>
    <property type="match status" value="1"/>
</dbReference>
<evidence type="ECO:0000256" key="1">
    <source>
        <dbReference type="ARBA" id="ARBA00023002"/>
    </source>
</evidence>
<name>A0A840C9N7_9RHOB</name>
<dbReference type="GO" id="GO:0004739">
    <property type="term" value="F:pyruvate dehydrogenase (acetyl-transferring) activity"/>
    <property type="evidence" value="ECO:0007669"/>
    <property type="project" value="UniProtKB-EC"/>
</dbReference>
<keyword evidence="4" id="KW-1185">Reference proteome</keyword>
<dbReference type="NCBIfam" id="NF006667">
    <property type="entry name" value="PRK09212.1"/>
    <property type="match status" value="1"/>
</dbReference>
<dbReference type="Pfam" id="PF02780">
    <property type="entry name" value="Transketolase_C"/>
    <property type="match status" value="1"/>
</dbReference>
<dbReference type="SMART" id="SM00861">
    <property type="entry name" value="Transket_pyr"/>
    <property type="match status" value="1"/>
</dbReference>
<proteinExistence type="predicted"/>
<dbReference type="Pfam" id="PF02779">
    <property type="entry name" value="Transket_pyr"/>
    <property type="match status" value="1"/>
</dbReference>
<dbReference type="FunFam" id="3.40.50.970:FF:000001">
    <property type="entry name" value="Pyruvate dehydrogenase E1 beta subunit"/>
    <property type="match status" value="1"/>
</dbReference>
<feature type="domain" description="Transketolase-like pyrimidine-binding" evidence="2">
    <location>
        <begin position="4"/>
        <end position="189"/>
    </location>
</feature>
<dbReference type="SUPFAM" id="SSF52922">
    <property type="entry name" value="TK C-terminal domain-like"/>
    <property type="match status" value="1"/>
</dbReference>
<evidence type="ECO:0000313" key="3">
    <source>
        <dbReference type="EMBL" id="MBB4022754.1"/>
    </source>
</evidence>
<dbReference type="InterPro" id="IPR005475">
    <property type="entry name" value="Transketolase-like_Pyr-bd"/>
</dbReference>
<comment type="caution">
    <text evidence="3">The sequence shown here is derived from an EMBL/GenBank/DDBJ whole genome shotgun (WGS) entry which is preliminary data.</text>
</comment>
<reference evidence="3 4" key="1">
    <citation type="submission" date="2020-08" db="EMBL/GenBank/DDBJ databases">
        <title>Genomic Encyclopedia of Type Strains, Phase IV (KMG-IV): sequencing the most valuable type-strain genomes for metagenomic binning, comparative biology and taxonomic classification.</title>
        <authorList>
            <person name="Goeker M."/>
        </authorList>
    </citation>
    <scope>NUCLEOTIDE SEQUENCE [LARGE SCALE GENOMIC DNA]</scope>
    <source>
        <strain evidence="3 4">DSM 105040</strain>
    </source>
</reference>
<dbReference type="InterPro" id="IPR009014">
    <property type="entry name" value="Transketo_C/PFOR_II"/>
</dbReference>
<keyword evidence="1 3" id="KW-0560">Oxidoreductase</keyword>